<evidence type="ECO:0000313" key="1">
    <source>
        <dbReference type="Proteomes" id="UP000887579"/>
    </source>
</evidence>
<proteinExistence type="predicted"/>
<name>A0AC34F1W1_9BILA</name>
<protein>
    <submittedName>
        <fullName evidence="2">Uncharacterized protein</fullName>
    </submittedName>
</protein>
<reference evidence="2" key="1">
    <citation type="submission" date="2022-11" db="UniProtKB">
        <authorList>
            <consortium name="WormBaseParasite"/>
        </authorList>
    </citation>
    <scope>IDENTIFICATION</scope>
</reference>
<dbReference type="Proteomes" id="UP000887579">
    <property type="component" value="Unplaced"/>
</dbReference>
<sequence length="73" mass="8111">MNSIGGVILEQLYCPPERPAVSPSENHGGFFQHLRERVWSFTDVFSNGPREFSLDDITSKNSELIDNMATAGP</sequence>
<accession>A0AC34F1W1</accession>
<dbReference type="WBParaSite" id="ES5_v2.g10966.t1">
    <property type="protein sequence ID" value="ES5_v2.g10966.t1"/>
    <property type="gene ID" value="ES5_v2.g10966"/>
</dbReference>
<organism evidence="1 2">
    <name type="scientific">Panagrolaimus sp. ES5</name>
    <dbReference type="NCBI Taxonomy" id="591445"/>
    <lineage>
        <taxon>Eukaryota</taxon>
        <taxon>Metazoa</taxon>
        <taxon>Ecdysozoa</taxon>
        <taxon>Nematoda</taxon>
        <taxon>Chromadorea</taxon>
        <taxon>Rhabditida</taxon>
        <taxon>Tylenchina</taxon>
        <taxon>Panagrolaimomorpha</taxon>
        <taxon>Panagrolaimoidea</taxon>
        <taxon>Panagrolaimidae</taxon>
        <taxon>Panagrolaimus</taxon>
    </lineage>
</organism>
<evidence type="ECO:0000313" key="2">
    <source>
        <dbReference type="WBParaSite" id="ES5_v2.g10966.t1"/>
    </source>
</evidence>